<organism evidence="2 3">
    <name type="scientific">Babesia divergens</name>
    <dbReference type="NCBI Taxonomy" id="32595"/>
    <lineage>
        <taxon>Eukaryota</taxon>
        <taxon>Sar</taxon>
        <taxon>Alveolata</taxon>
        <taxon>Apicomplexa</taxon>
        <taxon>Aconoidasida</taxon>
        <taxon>Piroplasmida</taxon>
        <taxon>Babesiidae</taxon>
        <taxon>Babesia</taxon>
    </lineage>
</organism>
<evidence type="ECO:0000313" key="2">
    <source>
        <dbReference type="EMBL" id="KAK1936290.1"/>
    </source>
</evidence>
<keyword evidence="3" id="KW-1185">Reference proteome</keyword>
<reference evidence="2" key="1">
    <citation type="journal article" date="2014" name="Nucleic Acids Res.">
        <title>The evolutionary dynamics of variant antigen genes in Babesia reveal a history of genomic innovation underlying host-parasite interaction.</title>
        <authorList>
            <person name="Jackson A.P."/>
            <person name="Otto T.D."/>
            <person name="Darby A."/>
            <person name="Ramaprasad A."/>
            <person name="Xia D."/>
            <person name="Echaide I.E."/>
            <person name="Farber M."/>
            <person name="Gahlot S."/>
            <person name="Gamble J."/>
            <person name="Gupta D."/>
            <person name="Gupta Y."/>
            <person name="Jackson L."/>
            <person name="Malandrin L."/>
            <person name="Malas T.B."/>
            <person name="Moussa E."/>
            <person name="Nair M."/>
            <person name="Reid A.J."/>
            <person name="Sanders M."/>
            <person name="Sharma J."/>
            <person name="Tracey A."/>
            <person name="Quail M.A."/>
            <person name="Weir W."/>
            <person name="Wastling J.M."/>
            <person name="Hall N."/>
            <person name="Willadsen P."/>
            <person name="Lingelbach K."/>
            <person name="Shiels B."/>
            <person name="Tait A."/>
            <person name="Berriman M."/>
            <person name="Allred D.R."/>
            <person name="Pain A."/>
        </authorList>
    </citation>
    <scope>NUCLEOTIDE SEQUENCE</scope>
    <source>
        <strain evidence="2">1802A</strain>
    </source>
</reference>
<feature type="compositionally biased region" description="Basic and acidic residues" evidence="1">
    <location>
        <begin position="1"/>
        <end position="11"/>
    </location>
</feature>
<dbReference type="Proteomes" id="UP001195914">
    <property type="component" value="Unassembled WGS sequence"/>
</dbReference>
<protein>
    <submittedName>
        <fullName evidence="2">Uncharacterized protein</fullName>
    </submittedName>
</protein>
<comment type="caution">
    <text evidence="2">The sequence shown here is derived from an EMBL/GenBank/DDBJ whole genome shotgun (WGS) entry which is preliminary data.</text>
</comment>
<sequence length="249" mass="28457">MVESDSDHNVPVDRGGTSGAKPSASLYRSIKGLTNAKLIHLAKRLLAENTPKSYNEALEIAVLFMRSIPPMGYLAEDLFLLFIRLFQSNDGCDTLFLKFLSIAGASTPFLRPLIMAHGARFLASKGRFYDMKHQIHRNCTEWNLEKHQTAKYYKWIVQHAEELGRTGDKYSSDYRVELEHILMTHADLRVLPNASIFQLFIESHAEYPNKVATVLNHFIELFPNVHFLRKYRVENCGDEGSVSPVERDQ</sequence>
<evidence type="ECO:0000313" key="3">
    <source>
        <dbReference type="Proteomes" id="UP001195914"/>
    </source>
</evidence>
<name>A0AAD9LH57_BABDI</name>
<dbReference type="EMBL" id="JAHBMH010000044">
    <property type="protein sequence ID" value="KAK1936290.1"/>
    <property type="molecule type" value="Genomic_DNA"/>
</dbReference>
<reference evidence="2" key="2">
    <citation type="submission" date="2021-05" db="EMBL/GenBank/DDBJ databases">
        <authorList>
            <person name="Pain A."/>
        </authorList>
    </citation>
    <scope>NUCLEOTIDE SEQUENCE</scope>
    <source>
        <strain evidence="2">1802A</strain>
    </source>
</reference>
<proteinExistence type="predicted"/>
<dbReference type="AlphaFoldDB" id="A0AAD9LH57"/>
<accession>A0AAD9LH57</accession>
<evidence type="ECO:0000256" key="1">
    <source>
        <dbReference type="SAM" id="MobiDB-lite"/>
    </source>
</evidence>
<feature type="region of interest" description="Disordered" evidence="1">
    <location>
        <begin position="1"/>
        <end position="20"/>
    </location>
</feature>
<gene>
    <name evidence="2" type="ORF">X943_002598</name>
</gene>